<dbReference type="AlphaFoldDB" id="A0A0S6VPK7"/>
<gene>
    <name evidence="1" type="ORF">U14_00255</name>
</gene>
<evidence type="ECO:0000313" key="1">
    <source>
        <dbReference type="EMBL" id="GAK49037.1"/>
    </source>
</evidence>
<sequence>MPGSQFPELLFDSLLISLAFSHVMRRNQQILYPVNADSIRAPKEGENLAGFGSGLQFDIVDKPSCLDAIDQKLTLLREHPYI</sequence>
<protein>
    <submittedName>
        <fullName evidence="1">Uncharacterized protein</fullName>
    </submittedName>
</protein>
<dbReference type="EMBL" id="DF820455">
    <property type="protein sequence ID" value="GAK49037.1"/>
    <property type="molecule type" value="Genomic_DNA"/>
</dbReference>
<dbReference type="Proteomes" id="UP000030700">
    <property type="component" value="Unassembled WGS sequence"/>
</dbReference>
<evidence type="ECO:0000313" key="2">
    <source>
        <dbReference type="Proteomes" id="UP000030700"/>
    </source>
</evidence>
<keyword evidence="2" id="KW-1185">Reference proteome</keyword>
<organism evidence="1">
    <name type="scientific">Candidatus Moduliflexus flocculans</name>
    <dbReference type="NCBI Taxonomy" id="1499966"/>
    <lineage>
        <taxon>Bacteria</taxon>
        <taxon>Candidatus Moduliflexota</taxon>
        <taxon>Candidatus Moduliflexia</taxon>
        <taxon>Candidatus Moduliflexales</taxon>
        <taxon>Candidatus Moduliflexaceae</taxon>
    </lineage>
</organism>
<reference evidence="1" key="1">
    <citation type="journal article" date="2015" name="PeerJ">
        <title>First genomic representation of candidate bacterial phylum KSB3 points to enhanced environmental sensing as a trigger of wastewater bulking.</title>
        <authorList>
            <person name="Sekiguchi Y."/>
            <person name="Ohashi A."/>
            <person name="Parks D.H."/>
            <person name="Yamauchi T."/>
            <person name="Tyson G.W."/>
            <person name="Hugenholtz P."/>
        </authorList>
    </citation>
    <scope>NUCLEOTIDE SEQUENCE [LARGE SCALE GENOMIC DNA]</scope>
</reference>
<name>A0A0S6VPK7_9BACT</name>
<proteinExistence type="predicted"/>
<accession>A0A0S6VPK7</accession>
<dbReference type="HOGENOM" id="CLU_2551394_0_0_0"/>